<feature type="compositionally biased region" description="Low complexity" evidence="1">
    <location>
        <begin position="141"/>
        <end position="156"/>
    </location>
</feature>
<proteinExistence type="predicted"/>
<gene>
    <name evidence="2" type="ORF">M408DRAFT_149465</name>
</gene>
<dbReference type="OrthoDB" id="8922241at2759"/>
<protein>
    <recommendedName>
        <fullName evidence="4">C2H2-type domain-containing protein</fullName>
    </recommendedName>
</protein>
<dbReference type="AlphaFoldDB" id="A0A0C3BM71"/>
<evidence type="ECO:0000313" key="2">
    <source>
        <dbReference type="EMBL" id="KIM33139.1"/>
    </source>
</evidence>
<dbReference type="HOGENOM" id="CLU_1504343_0_0_1"/>
<keyword evidence="3" id="KW-1185">Reference proteome</keyword>
<evidence type="ECO:0008006" key="4">
    <source>
        <dbReference type="Google" id="ProtNLM"/>
    </source>
</evidence>
<organism evidence="2 3">
    <name type="scientific">Serendipita vermifera MAFF 305830</name>
    <dbReference type="NCBI Taxonomy" id="933852"/>
    <lineage>
        <taxon>Eukaryota</taxon>
        <taxon>Fungi</taxon>
        <taxon>Dikarya</taxon>
        <taxon>Basidiomycota</taxon>
        <taxon>Agaricomycotina</taxon>
        <taxon>Agaricomycetes</taxon>
        <taxon>Sebacinales</taxon>
        <taxon>Serendipitaceae</taxon>
        <taxon>Serendipita</taxon>
    </lineage>
</organism>
<dbReference type="Proteomes" id="UP000054097">
    <property type="component" value="Unassembled WGS sequence"/>
</dbReference>
<feature type="region of interest" description="Disordered" evidence="1">
    <location>
        <begin position="141"/>
        <end position="160"/>
    </location>
</feature>
<sequence>MPGPHHRAWDDWMYYTHEDLDLAVTKVSDFTSTPTLYPSPKEAIPARIPDGGLDIAPCGAFYNNLEFTLSPVNLDNDLGAQRAALEREAHHTQPATREAFSNPDGQNTFSNTFGMEVSVSPASTVYVDILPAVVATPALASTSSPATHTTPSPAGSHTPSQKRYRCAICSRSFDRIQRARDCANKDLGLVPYACGARCKRPNWYVVWFGI</sequence>
<evidence type="ECO:0000313" key="3">
    <source>
        <dbReference type="Proteomes" id="UP000054097"/>
    </source>
</evidence>
<name>A0A0C3BM71_SERVB</name>
<reference evidence="2 3" key="1">
    <citation type="submission" date="2014-04" db="EMBL/GenBank/DDBJ databases">
        <authorList>
            <consortium name="DOE Joint Genome Institute"/>
            <person name="Kuo A."/>
            <person name="Zuccaro A."/>
            <person name="Kohler A."/>
            <person name="Nagy L.G."/>
            <person name="Floudas D."/>
            <person name="Copeland A."/>
            <person name="Barry K.W."/>
            <person name="Cichocki N."/>
            <person name="Veneault-Fourrey C."/>
            <person name="LaButti K."/>
            <person name="Lindquist E.A."/>
            <person name="Lipzen A."/>
            <person name="Lundell T."/>
            <person name="Morin E."/>
            <person name="Murat C."/>
            <person name="Sun H."/>
            <person name="Tunlid A."/>
            <person name="Henrissat B."/>
            <person name="Grigoriev I.V."/>
            <person name="Hibbett D.S."/>
            <person name="Martin F."/>
            <person name="Nordberg H.P."/>
            <person name="Cantor M.N."/>
            <person name="Hua S.X."/>
        </authorList>
    </citation>
    <scope>NUCLEOTIDE SEQUENCE [LARGE SCALE GENOMIC DNA]</scope>
    <source>
        <strain evidence="2 3">MAFF 305830</strain>
    </source>
</reference>
<reference evidence="3" key="2">
    <citation type="submission" date="2015-01" db="EMBL/GenBank/DDBJ databases">
        <title>Evolutionary Origins and Diversification of the Mycorrhizal Mutualists.</title>
        <authorList>
            <consortium name="DOE Joint Genome Institute"/>
            <consortium name="Mycorrhizal Genomics Consortium"/>
            <person name="Kohler A."/>
            <person name="Kuo A."/>
            <person name="Nagy L.G."/>
            <person name="Floudas D."/>
            <person name="Copeland A."/>
            <person name="Barry K.W."/>
            <person name="Cichocki N."/>
            <person name="Veneault-Fourrey C."/>
            <person name="LaButti K."/>
            <person name="Lindquist E.A."/>
            <person name="Lipzen A."/>
            <person name="Lundell T."/>
            <person name="Morin E."/>
            <person name="Murat C."/>
            <person name="Riley R."/>
            <person name="Ohm R."/>
            <person name="Sun H."/>
            <person name="Tunlid A."/>
            <person name="Henrissat B."/>
            <person name="Grigoriev I.V."/>
            <person name="Hibbett D.S."/>
            <person name="Martin F."/>
        </authorList>
    </citation>
    <scope>NUCLEOTIDE SEQUENCE [LARGE SCALE GENOMIC DNA]</scope>
    <source>
        <strain evidence="3">MAFF 305830</strain>
    </source>
</reference>
<accession>A0A0C3BM71</accession>
<dbReference type="EMBL" id="KN824278">
    <property type="protein sequence ID" value="KIM33139.1"/>
    <property type="molecule type" value="Genomic_DNA"/>
</dbReference>
<evidence type="ECO:0000256" key="1">
    <source>
        <dbReference type="SAM" id="MobiDB-lite"/>
    </source>
</evidence>